<feature type="transmembrane region" description="Helical" evidence="19">
    <location>
        <begin position="232"/>
        <end position="253"/>
    </location>
</feature>
<evidence type="ECO:0000256" key="18">
    <source>
        <dbReference type="SAM" id="MobiDB-lite"/>
    </source>
</evidence>
<evidence type="ECO:0000256" key="17">
    <source>
        <dbReference type="RuleBase" id="RU000688"/>
    </source>
</evidence>
<evidence type="ECO:0000256" key="11">
    <source>
        <dbReference type="ARBA" id="ARBA00023170"/>
    </source>
</evidence>
<keyword evidence="11 17" id="KW-0675">Receptor</keyword>
<dbReference type="PANTHER" id="PTHR24238:SF75">
    <property type="entry name" value="CHOLECYSTOKININ-LIKE RECEPTOR AT 17D1-RELATED"/>
    <property type="match status" value="1"/>
</dbReference>
<evidence type="ECO:0000256" key="6">
    <source>
        <dbReference type="ARBA" id="ARBA00022989"/>
    </source>
</evidence>
<accession>A0ABM3UVY4</accession>
<dbReference type="PANTHER" id="PTHR24238">
    <property type="entry name" value="G-PROTEIN COUPLED RECEPTOR"/>
    <property type="match status" value="1"/>
</dbReference>
<evidence type="ECO:0000256" key="7">
    <source>
        <dbReference type="ARBA" id="ARBA00023040"/>
    </source>
</evidence>
<comment type="similarity">
    <text evidence="2 17">Belongs to the G-protein coupled receptor 1 family.</text>
</comment>
<dbReference type="Pfam" id="PF00001">
    <property type="entry name" value="7tm_1"/>
    <property type="match status" value="2"/>
</dbReference>
<keyword evidence="21" id="KW-1185">Reference proteome</keyword>
<evidence type="ECO:0000313" key="22">
    <source>
        <dbReference type="RefSeq" id="XP_058977685.1"/>
    </source>
</evidence>
<keyword evidence="9" id="KW-0564">Palmitate</keyword>
<evidence type="ECO:0000256" key="1">
    <source>
        <dbReference type="ARBA" id="ARBA00004651"/>
    </source>
</evidence>
<keyword evidence="14" id="KW-0449">Lipoprotein</keyword>
<evidence type="ECO:0000256" key="14">
    <source>
        <dbReference type="ARBA" id="ARBA00023288"/>
    </source>
</evidence>
<feature type="transmembrane region" description="Helical" evidence="19">
    <location>
        <begin position="740"/>
        <end position="760"/>
    </location>
</feature>
<evidence type="ECO:0000256" key="15">
    <source>
        <dbReference type="ARBA" id="ARBA00025402"/>
    </source>
</evidence>
<organism evidence="21 22">
    <name type="scientific">Musca domestica</name>
    <name type="common">House fly</name>
    <dbReference type="NCBI Taxonomy" id="7370"/>
    <lineage>
        <taxon>Eukaryota</taxon>
        <taxon>Metazoa</taxon>
        <taxon>Ecdysozoa</taxon>
        <taxon>Arthropoda</taxon>
        <taxon>Hexapoda</taxon>
        <taxon>Insecta</taxon>
        <taxon>Pterygota</taxon>
        <taxon>Neoptera</taxon>
        <taxon>Endopterygota</taxon>
        <taxon>Diptera</taxon>
        <taxon>Brachycera</taxon>
        <taxon>Muscomorpha</taxon>
        <taxon>Muscoidea</taxon>
        <taxon>Muscidae</taxon>
        <taxon>Musca</taxon>
    </lineage>
</organism>
<evidence type="ECO:0000256" key="2">
    <source>
        <dbReference type="ARBA" id="ARBA00010663"/>
    </source>
</evidence>
<keyword evidence="10" id="KW-1015">Disulfide bond</keyword>
<dbReference type="PRINTS" id="PR01822">
    <property type="entry name" value="CCYSTOKININR"/>
</dbReference>
<name>A0ABM3UVY4_MUSDO</name>
<feature type="region of interest" description="Disordered" evidence="18">
    <location>
        <begin position="828"/>
        <end position="850"/>
    </location>
</feature>
<evidence type="ECO:0000256" key="9">
    <source>
        <dbReference type="ARBA" id="ARBA00023139"/>
    </source>
</evidence>
<sequence>KSFTTEYLTLDNEFAALALWPDTNSLLDLPLADPILGYENVTSPLDWDESDNSFNNSLYDFFTNNNNNNNAISSSSSNNNTITQNDTSESTFYSITSTVGPQRTQATRSAAFEVPIWLILCYSIILLFAIVGNLLVIIILAQNRRMRTITNVFLLNLAISDILLGVLCMPVTLVGTLLRHFIFGEFFCKLIQFSQAASVAVSSWTLVAISCERYYAICHPLRSRRWQTRSHAYKIIACIWFGSMLCMTPIAIFSQLMPTSRQGYRKCRENWPGYAMPYERPYNIFLDLVLLVLPLVILSVAYTLITRTLYVGMRIEKAMIFGGGGGVGGGGPGNCNGKLNFEEFSSTFHAKCGSSCCCMTTGGNINKAAYLSTTTTPTSSMTTLASTSSAVSRLRFQFSLRRHGQKTVTNVTMKTNVGGGAVGSSNNITAAGNIGVGVGVGGSIMRSHFSLNKETHHLDETIQETDMFQQKPSSTKHYPQQYSSNQHQRLFQQQQQQNHCHNYHQHQMLLHHESDQDHHHQQQQHVSTKFCCDNFSRFCCGKRPTNSSASSTNNGRRHLYCMRFATLRAVPPDNDSINATSSHCTSECCSSSSCSGGGGVGSGVGVGSGLGAAANNTIGPLGCCGTSSAPSNVANLPSTSASSLVASSSATYSSYRYQMHQQHYHHYQHHPYNGMRNNYVQQVSHSDLYGSSSKGGEILVGAAGGGVKKFFSSSKRNLRSSDSVLRRNNMAKNLESKKRVVKMLSVLVLEFFICWTPLYVINTVAMYIGSAIYEYIDYKSISALQLLAYSSSCCNPITYCFMNANFRRAFLDTFKGMQWCGIIGRGRGGGGGSGGGKRFRRKRSPPQNGNLCLAGNSSIRVNSCTVQTVIDSPRL</sequence>
<evidence type="ECO:0000259" key="20">
    <source>
        <dbReference type="PROSITE" id="PS50262"/>
    </source>
</evidence>
<evidence type="ECO:0000256" key="8">
    <source>
        <dbReference type="ARBA" id="ARBA00023136"/>
    </source>
</evidence>
<dbReference type="InterPro" id="IPR017452">
    <property type="entry name" value="GPCR_Rhodpsn_7TM"/>
</dbReference>
<evidence type="ECO:0000256" key="4">
    <source>
        <dbReference type="ARBA" id="ARBA00022475"/>
    </source>
</evidence>
<keyword evidence="6 19" id="KW-1133">Transmembrane helix</keyword>
<feature type="transmembrane region" description="Helical" evidence="19">
    <location>
        <begin position="153"/>
        <end position="178"/>
    </location>
</feature>
<keyword evidence="7 17" id="KW-0297">G-protein coupled receptor</keyword>
<feature type="transmembrane region" description="Helical" evidence="19">
    <location>
        <begin position="284"/>
        <end position="305"/>
    </location>
</feature>
<dbReference type="RefSeq" id="XP_058977685.1">
    <property type="nucleotide sequence ID" value="XM_059121702.1"/>
</dbReference>
<protein>
    <recommendedName>
        <fullName evidence="3">Gastrin/cholecystokinin type B receptor</fullName>
    </recommendedName>
    <alternativeName>
        <fullName evidence="16">Cholecystokinin-2 receptor</fullName>
    </alternativeName>
</protein>
<proteinExistence type="inferred from homology"/>
<gene>
    <name evidence="22" type="primary">LOC101901086</name>
</gene>
<dbReference type="GeneID" id="101901086"/>
<evidence type="ECO:0000256" key="5">
    <source>
        <dbReference type="ARBA" id="ARBA00022692"/>
    </source>
</evidence>
<dbReference type="PROSITE" id="PS50262">
    <property type="entry name" value="G_PROTEIN_RECEP_F1_2"/>
    <property type="match status" value="1"/>
</dbReference>
<evidence type="ECO:0000256" key="3">
    <source>
        <dbReference type="ARBA" id="ARBA00019090"/>
    </source>
</evidence>
<dbReference type="PRINTS" id="PR00527">
    <property type="entry name" value="GASTRINR"/>
</dbReference>
<dbReference type="SUPFAM" id="SSF81321">
    <property type="entry name" value="Family A G protein-coupled receptor-like"/>
    <property type="match status" value="1"/>
</dbReference>
<dbReference type="Gene3D" id="1.20.1070.10">
    <property type="entry name" value="Rhodopsin 7-helix transmembrane proteins"/>
    <property type="match status" value="2"/>
</dbReference>
<feature type="non-terminal residue" evidence="22">
    <location>
        <position position="1"/>
    </location>
</feature>
<evidence type="ECO:0000256" key="16">
    <source>
        <dbReference type="ARBA" id="ARBA00031093"/>
    </source>
</evidence>
<feature type="transmembrane region" description="Helical" evidence="19">
    <location>
        <begin position="190"/>
        <end position="211"/>
    </location>
</feature>
<keyword evidence="4" id="KW-1003">Cell membrane</keyword>
<comment type="subcellular location">
    <subcellularLocation>
        <location evidence="1">Cell membrane</location>
        <topology evidence="1">Multi-pass membrane protein</topology>
    </subcellularLocation>
</comment>
<keyword evidence="12" id="KW-0325">Glycoprotein</keyword>
<dbReference type="PRINTS" id="PR00237">
    <property type="entry name" value="GPCRRHODOPSN"/>
</dbReference>
<evidence type="ECO:0000256" key="13">
    <source>
        <dbReference type="ARBA" id="ARBA00023224"/>
    </source>
</evidence>
<dbReference type="InterPro" id="IPR000314">
    <property type="entry name" value="Gastrin_rcpt"/>
</dbReference>
<keyword evidence="8 19" id="KW-0472">Membrane</keyword>
<evidence type="ECO:0000313" key="21">
    <source>
        <dbReference type="Proteomes" id="UP001652621"/>
    </source>
</evidence>
<evidence type="ECO:0000256" key="12">
    <source>
        <dbReference type="ARBA" id="ARBA00023180"/>
    </source>
</evidence>
<feature type="domain" description="G-protein coupled receptors family 1 profile" evidence="20">
    <location>
        <begin position="132"/>
        <end position="799"/>
    </location>
</feature>
<dbReference type="InterPro" id="IPR009126">
    <property type="entry name" value="Cholcskin_rcpt"/>
</dbReference>
<dbReference type="InterPro" id="IPR000276">
    <property type="entry name" value="GPCR_Rhodpsn"/>
</dbReference>
<keyword evidence="5 17" id="KW-0812">Transmembrane</keyword>
<evidence type="ECO:0000256" key="19">
    <source>
        <dbReference type="SAM" id="Phobius"/>
    </source>
</evidence>
<feature type="transmembrane region" description="Helical" evidence="19">
    <location>
        <begin position="116"/>
        <end position="141"/>
    </location>
</feature>
<comment type="function">
    <text evidence="15">Receptor for gastrin and cholecystokinin. The CCK-B receptors occur throughout the central nervous system where they modulate anxiety, analgesia, arousal, and neuroleptic activity. This receptor mediates its action by association with G proteins that activate a phosphatidylinositol-calcium second messenger system.</text>
</comment>
<evidence type="ECO:0000256" key="10">
    <source>
        <dbReference type="ARBA" id="ARBA00023157"/>
    </source>
</evidence>
<dbReference type="Proteomes" id="UP001652621">
    <property type="component" value="Unplaced"/>
</dbReference>
<reference evidence="22" key="1">
    <citation type="submission" date="2025-08" db="UniProtKB">
        <authorList>
            <consortium name="RefSeq"/>
        </authorList>
    </citation>
    <scope>IDENTIFICATION</scope>
    <source>
        <strain evidence="22">Aabys</strain>
        <tissue evidence="22">Whole body</tissue>
    </source>
</reference>
<keyword evidence="13 17" id="KW-0807">Transducer</keyword>
<dbReference type="PROSITE" id="PS00237">
    <property type="entry name" value="G_PROTEIN_RECEP_F1_1"/>
    <property type="match status" value="1"/>
</dbReference>